<feature type="chain" id="PRO_5012195245" evidence="1">
    <location>
        <begin position="43"/>
        <end position="208"/>
    </location>
</feature>
<evidence type="ECO:0000256" key="1">
    <source>
        <dbReference type="SAM" id="SignalP"/>
    </source>
</evidence>
<proteinExistence type="predicted"/>
<dbReference type="Proteomes" id="UP000214720">
    <property type="component" value="Unassembled WGS sequence"/>
</dbReference>
<evidence type="ECO:0000313" key="3">
    <source>
        <dbReference type="Proteomes" id="UP000214720"/>
    </source>
</evidence>
<comment type="caution">
    <text evidence="2">The sequence shown here is derived from an EMBL/GenBank/DDBJ whole genome shotgun (WGS) entry which is preliminary data.</text>
</comment>
<dbReference type="AlphaFoldDB" id="A0A226X6I6"/>
<keyword evidence="1" id="KW-0732">Signal</keyword>
<dbReference type="RefSeq" id="WP_089160499.1">
    <property type="nucleotide sequence ID" value="NZ_MTHB01000057.1"/>
</dbReference>
<feature type="signal peptide" evidence="1">
    <location>
        <begin position="1"/>
        <end position="42"/>
    </location>
</feature>
<name>A0A226X6I6_CABSO</name>
<evidence type="ECO:0000313" key="2">
    <source>
        <dbReference type="EMBL" id="OXC78597.1"/>
    </source>
</evidence>
<dbReference type="OrthoDB" id="8908892at2"/>
<dbReference type="EMBL" id="MTHB01000057">
    <property type="protein sequence ID" value="OXC78597.1"/>
    <property type="molecule type" value="Genomic_DNA"/>
</dbReference>
<sequence>MAKAIINRVWRGLLAPSLRRLTRAVLSACVALPLAQPVIAQADDWGCQVLLCLSDPRGPEAEGACVPPIEKLWTALRHGDPFPTCDLNSSVADLPPQIRSAIPASTLASLGNGTGAANVGASANYCRPNLLFWGGPEQSELLCGATGAINVNIDGKLWSRVWWNTTQGATVSEYYGDGTTPTYDPATAQQQFLQLQNQQNSASGGQGG</sequence>
<gene>
    <name evidence="2" type="ORF">BSU04_10735</name>
</gene>
<reference evidence="3" key="1">
    <citation type="submission" date="2017-01" db="EMBL/GenBank/DDBJ databases">
        <title>Genome Analysis of Deinococcus marmoris KOPRI26562.</title>
        <authorList>
            <person name="Kim J.H."/>
            <person name="Oh H.-M."/>
        </authorList>
    </citation>
    <scope>NUCLEOTIDE SEQUENCE [LARGE SCALE GENOMIC DNA]</scope>
    <source>
        <strain evidence="3">PAMC 26633</strain>
    </source>
</reference>
<accession>A0A226X6I6</accession>
<organism evidence="2 3">
    <name type="scientific">Caballeronia sordidicola</name>
    <name type="common">Burkholderia sordidicola</name>
    <dbReference type="NCBI Taxonomy" id="196367"/>
    <lineage>
        <taxon>Bacteria</taxon>
        <taxon>Pseudomonadati</taxon>
        <taxon>Pseudomonadota</taxon>
        <taxon>Betaproteobacteria</taxon>
        <taxon>Burkholderiales</taxon>
        <taxon>Burkholderiaceae</taxon>
        <taxon>Caballeronia</taxon>
    </lineage>
</organism>
<protein>
    <submittedName>
        <fullName evidence="2">Uncharacterized protein</fullName>
    </submittedName>
</protein>